<gene>
    <name evidence="1" type="ORF">F4V91_32575</name>
</gene>
<organism evidence="1 2">
    <name type="scientific">Neorhizobium galegae</name>
    <name type="common">Rhizobium galegae</name>
    <dbReference type="NCBI Taxonomy" id="399"/>
    <lineage>
        <taxon>Bacteria</taxon>
        <taxon>Pseudomonadati</taxon>
        <taxon>Pseudomonadota</taxon>
        <taxon>Alphaproteobacteria</taxon>
        <taxon>Hyphomicrobiales</taxon>
        <taxon>Rhizobiaceae</taxon>
        <taxon>Rhizobium/Agrobacterium group</taxon>
        <taxon>Neorhizobium</taxon>
    </lineage>
</organism>
<name>A0A6A1THS5_NEOGA</name>
<dbReference type="RefSeq" id="WP_027690681.1">
    <property type="nucleotide sequence ID" value="NZ_VZUL01000005.1"/>
</dbReference>
<accession>A0A6A1THS5</accession>
<dbReference type="Proteomes" id="UP000386575">
    <property type="component" value="Unassembled WGS sequence"/>
</dbReference>
<evidence type="ECO:0000313" key="1">
    <source>
        <dbReference type="EMBL" id="KAB1082383.1"/>
    </source>
</evidence>
<dbReference type="AlphaFoldDB" id="A0A6A1THS5"/>
<reference evidence="1 2" key="1">
    <citation type="submission" date="2019-09" db="EMBL/GenBank/DDBJ databases">
        <title>Genome sequencing of Ng87 strain.</title>
        <authorList>
            <person name="Karasev E.S."/>
            <person name="Andronov E."/>
        </authorList>
    </citation>
    <scope>NUCLEOTIDE SEQUENCE [LARGE SCALE GENOMIC DNA]</scope>
    <source>
        <strain evidence="1 2">Ng87</strain>
    </source>
</reference>
<dbReference type="EMBL" id="VZUL01000005">
    <property type="protein sequence ID" value="KAB1082383.1"/>
    <property type="molecule type" value="Genomic_DNA"/>
</dbReference>
<proteinExistence type="predicted"/>
<sequence length="105" mass="11771">MHRALDYPADEYSKSELFTLLNERECRAKQRESTSRDRQHGGLPSWIVAIRRINRGVLYEPARQIVESNKPFNPVGIGNFSCIGAVAHILVSCRCIIVGFANAAL</sequence>
<evidence type="ECO:0000313" key="2">
    <source>
        <dbReference type="Proteomes" id="UP000386575"/>
    </source>
</evidence>
<protein>
    <submittedName>
        <fullName evidence="1">Uncharacterized protein</fullName>
    </submittedName>
</protein>
<comment type="caution">
    <text evidence="1">The sequence shown here is derived from an EMBL/GenBank/DDBJ whole genome shotgun (WGS) entry which is preliminary data.</text>
</comment>